<dbReference type="EMBL" id="CAKOGL010000010">
    <property type="protein sequence ID" value="CAH2091186.1"/>
    <property type="molecule type" value="Genomic_DNA"/>
</dbReference>
<accession>A0AAU9TVN3</accession>
<evidence type="ECO:0000256" key="1">
    <source>
        <dbReference type="SAM" id="SignalP"/>
    </source>
</evidence>
<dbReference type="Proteomes" id="UP001153954">
    <property type="component" value="Unassembled WGS sequence"/>
</dbReference>
<keyword evidence="3" id="KW-1185">Reference proteome</keyword>
<evidence type="ECO:0000313" key="2">
    <source>
        <dbReference type="EMBL" id="CAH2091186.1"/>
    </source>
</evidence>
<comment type="caution">
    <text evidence="2">The sequence shown here is derived from an EMBL/GenBank/DDBJ whole genome shotgun (WGS) entry which is preliminary data.</text>
</comment>
<name>A0AAU9TVN3_EUPED</name>
<dbReference type="AlphaFoldDB" id="A0AAU9TVN3"/>
<reference evidence="2" key="1">
    <citation type="submission" date="2022-03" db="EMBL/GenBank/DDBJ databases">
        <authorList>
            <person name="Tunstrom K."/>
        </authorList>
    </citation>
    <scope>NUCLEOTIDE SEQUENCE</scope>
</reference>
<evidence type="ECO:0008006" key="4">
    <source>
        <dbReference type="Google" id="ProtNLM"/>
    </source>
</evidence>
<gene>
    <name evidence="2" type="ORF">EEDITHA_LOCUS7071</name>
</gene>
<organism evidence="2 3">
    <name type="scientific">Euphydryas editha</name>
    <name type="common">Edith's checkerspot</name>
    <dbReference type="NCBI Taxonomy" id="104508"/>
    <lineage>
        <taxon>Eukaryota</taxon>
        <taxon>Metazoa</taxon>
        <taxon>Ecdysozoa</taxon>
        <taxon>Arthropoda</taxon>
        <taxon>Hexapoda</taxon>
        <taxon>Insecta</taxon>
        <taxon>Pterygota</taxon>
        <taxon>Neoptera</taxon>
        <taxon>Endopterygota</taxon>
        <taxon>Lepidoptera</taxon>
        <taxon>Glossata</taxon>
        <taxon>Ditrysia</taxon>
        <taxon>Papilionoidea</taxon>
        <taxon>Nymphalidae</taxon>
        <taxon>Nymphalinae</taxon>
        <taxon>Euphydryas</taxon>
    </lineage>
</organism>
<protein>
    <recommendedName>
        <fullName evidence="4">Neuropeptide-like 4</fullName>
    </recommendedName>
</protein>
<feature type="signal peptide" evidence="1">
    <location>
        <begin position="1"/>
        <end position="17"/>
    </location>
</feature>
<evidence type="ECO:0000313" key="3">
    <source>
        <dbReference type="Proteomes" id="UP001153954"/>
    </source>
</evidence>
<keyword evidence="1" id="KW-0732">Signal</keyword>
<proteinExistence type="predicted"/>
<feature type="chain" id="PRO_5043460028" description="Neuropeptide-like 4" evidence="1">
    <location>
        <begin position="18"/>
        <end position="74"/>
    </location>
</feature>
<sequence>MFSKLFALFALFAVALAAPKAKPDYQVLAYSPDYVYPAAAGIPSYVSTYSAAYAPYTPVAYSSYPYPANTVFYK</sequence>